<evidence type="ECO:0000256" key="2">
    <source>
        <dbReference type="ARBA" id="ARBA00022692"/>
    </source>
</evidence>
<dbReference type="SUPFAM" id="SSF49899">
    <property type="entry name" value="Concanavalin A-like lectins/glucanases"/>
    <property type="match status" value="1"/>
</dbReference>
<keyword evidence="6 9" id="KW-0472">Membrane</keyword>
<keyword evidence="7" id="KW-1015">Disulfide bond</keyword>
<accession>A0A6F9DK92</accession>
<dbReference type="PANTHER" id="PTHR12223">
    <property type="entry name" value="VESICULAR MANNOSE-BINDING LECTIN"/>
    <property type="match status" value="1"/>
</dbReference>
<feature type="chain" id="PRO_5026103832" evidence="10">
    <location>
        <begin position="20"/>
        <end position="500"/>
    </location>
</feature>
<feature type="domain" description="L-type lectin-like" evidence="11">
    <location>
        <begin position="25"/>
        <end position="247"/>
    </location>
</feature>
<protein>
    <submittedName>
        <fullName evidence="12">Vesicular integral-membrane protein VIP36</fullName>
    </submittedName>
</protein>
<dbReference type="AlphaFoldDB" id="A0A6F9DK92"/>
<dbReference type="InterPro" id="IPR005052">
    <property type="entry name" value="Lectin_leg"/>
</dbReference>
<dbReference type="PANTHER" id="PTHR12223:SF28">
    <property type="entry name" value="LECTIN, MANNOSE BINDING 1 LIKE"/>
    <property type="match status" value="1"/>
</dbReference>
<evidence type="ECO:0000256" key="10">
    <source>
        <dbReference type="SAM" id="SignalP"/>
    </source>
</evidence>
<evidence type="ECO:0000256" key="3">
    <source>
        <dbReference type="ARBA" id="ARBA00022729"/>
    </source>
</evidence>
<comment type="subcellular location">
    <subcellularLocation>
        <location evidence="1">Endoplasmic reticulum-Golgi intermediate compartment membrane</location>
        <topology evidence="1">Single-pass type I membrane protein</topology>
    </subcellularLocation>
</comment>
<evidence type="ECO:0000256" key="1">
    <source>
        <dbReference type="ARBA" id="ARBA00004151"/>
    </source>
</evidence>
<name>A0A6F9DK92_9ASCI</name>
<keyword evidence="4" id="KW-0430">Lectin</keyword>
<feature type="transmembrane region" description="Helical" evidence="9">
    <location>
        <begin position="466"/>
        <end position="488"/>
    </location>
</feature>
<dbReference type="GO" id="GO:0030134">
    <property type="term" value="C:COPII-coated ER to Golgi transport vesicle"/>
    <property type="evidence" value="ECO:0007669"/>
    <property type="project" value="TreeGrafter"/>
</dbReference>
<evidence type="ECO:0000256" key="8">
    <source>
        <dbReference type="SAM" id="MobiDB-lite"/>
    </source>
</evidence>
<reference evidence="12" key="1">
    <citation type="submission" date="2020-04" db="EMBL/GenBank/DDBJ databases">
        <authorList>
            <person name="Neveu A P."/>
        </authorList>
    </citation>
    <scope>NUCLEOTIDE SEQUENCE</scope>
    <source>
        <tissue evidence="12">Whole embryo</tissue>
    </source>
</reference>
<keyword evidence="2 9" id="KW-0812">Transmembrane</keyword>
<sequence length="500" mass="56632">MFLKVLFCFLCVFVTFCTSADDYRLRYEFKYSFKGPNLMQADKSIPFWNHTGDTVPGDEQVRIVPSLRGKKGGVWSKYEFPYDKWEIDLHFRIHGRGKVGADGLVLWLVEKPNQPGPVFGYMDQWKGMGLFFDSFDNDGRSNNPYVYTIVNDGEISYSHATDGIEQKNGGCLRDFRNRPYPVKARLTYLNHVLTLKIDSGNTDVEDYEVCFYAENVMIPKNYYFGITAATGGLADDHDVLKFLVRSLHEKTPDELKDAATEQKLKLQEEYEKNLKEFEKDQASFKEQHPDMAKQEPQGHADDLFEGGTSPELTAIFEVQSEIKRQIMKMVDLMAILEGKQSDIIDKLGSSTTGTMQPVDGINTLDQVKVVQETQKMTFEVVENMKNDVQFLRSTLLTVSQSISQLSALKEVGGNNAGGGGNYESNKQFRAVQQQLDAVENRLVGIQNKQNKPPQLMCPEPEMPSCISMGMFMLVAITQVVAIVLYHTCKSSREDAAKKFF</sequence>
<dbReference type="GO" id="GO:0000139">
    <property type="term" value="C:Golgi membrane"/>
    <property type="evidence" value="ECO:0007669"/>
    <property type="project" value="TreeGrafter"/>
</dbReference>
<feature type="region of interest" description="Disordered" evidence="8">
    <location>
        <begin position="282"/>
        <end position="301"/>
    </location>
</feature>
<dbReference type="GO" id="GO:0005789">
    <property type="term" value="C:endoplasmic reticulum membrane"/>
    <property type="evidence" value="ECO:0007669"/>
    <property type="project" value="TreeGrafter"/>
</dbReference>
<dbReference type="FunFam" id="2.60.120.200:FF:000028">
    <property type="entry name" value="Blast:Protein ERGIC-53"/>
    <property type="match status" value="1"/>
</dbReference>
<dbReference type="GO" id="GO:0005537">
    <property type="term" value="F:D-mannose binding"/>
    <property type="evidence" value="ECO:0007669"/>
    <property type="project" value="TreeGrafter"/>
</dbReference>
<dbReference type="Gene3D" id="2.60.120.200">
    <property type="match status" value="1"/>
</dbReference>
<evidence type="ECO:0000256" key="6">
    <source>
        <dbReference type="ARBA" id="ARBA00023136"/>
    </source>
</evidence>
<feature type="signal peptide" evidence="10">
    <location>
        <begin position="1"/>
        <end position="19"/>
    </location>
</feature>
<gene>
    <name evidence="12" type="primary">Lman2-001</name>
</gene>
<evidence type="ECO:0000313" key="12">
    <source>
        <dbReference type="EMBL" id="CAB3263450.1"/>
    </source>
</evidence>
<keyword evidence="3 10" id="KW-0732">Signal</keyword>
<dbReference type="GO" id="GO:0033116">
    <property type="term" value="C:endoplasmic reticulum-Golgi intermediate compartment membrane"/>
    <property type="evidence" value="ECO:0007669"/>
    <property type="project" value="UniProtKB-SubCell"/>
</dbReference>
<evidence type="ECO:0000256" key="7">
    <source>
        <dbReference type="ARBA" id="ARBA00023157"/>
    </source>
</evidence>
<evidence type="ECO:0000256" key="4">
    <source>
        <dbReference type="ARBA" id="ARBA00022734"/>
    </source>
</evidence>
<dbReference type="InterPro" id="IPR013320">
    <property type="entry name" value="ConA-like_dom_sf"/>
</dbReference>
<evidence type="ECO:0000259" key="11">
    <source>
        <dbReference type="PROSITE" id="PS51328"/>
    </source>
</evidence>
<dbReference type="GO" id="GO:0006888">
    <property type="term" value="P:endoplasmic reticulum to Golgi vesicle-mediated transport"/>
    <property type="evidence" value="ECO:0007669"/>
    <property type="project" value="TreeGrafter"/>
</dbReference>
<dbReference type="PROSITE" id="PS51328">
    <property type="entry name" value="L_LECTIN_LIKE"/>
    <property type="match status" value="1"/>
</dbReference>
<evidence type="ECO:0000256" key="5">
    <source>
        <dbReference type="ARBA" id="ARBA00022989"/>
    </source>
</evidence>
<dbReference type="Pfam" id="PF03388">
    <property type="entry name" value="Lectin_leg-like"/>
    <property type="match status" value="1"/>
</dbReference>
<dbReference type="EMBL" id="LR787588">
    <property type="protein sequence ID" value="CAB3263450.1"/>
    <property type="molecule type" value="mRNA"/>
</dbReference>
<proteinExistence type="evidence at transcript level"/>
<keyword evidence="5 9" id="KW-1133">Transmembrane helix</keyword>
<organism evidence="12">
    <name type="scientific">Phallusia mammillata</name>
    <dbReference type="NCBI Taxonomy" id="59560"/>
    <lineage>
        <taxon>Eukaryota</taxon>
        <taxon>Metazoa</taxon>
        <taxon>Chordata</taxon>
        <taxon>Tunicata</taxon>
        <taxon>Ascidiacea</taxon>
        <taxon>Phlebobranchia</taxon>
        <taxon>Ascidiidae</taxon>
        <taxon>Phallusia</taxon>
    </lineage>
</organism>
<evidence type="ECO:0000256" key="9">
    <source>
        <dbReference type="SAM" id="Phobius"/>
    </source>
</evidence>
<dbReference type="InterPro" id="IPR051136">
    <property type="entry name" value="Intracellular_Lectin-GPT"/>
</dbReference>